<dbReference type="HOGENOM" id="CLU_2592521_0_0_1"/>
<dbReference type="STRING" id="36166.T1H4F2"/>
<proteinExistence type="predicted"/>
<reference evidence="3" key="1">
    <citation type="submission" date="2013-02" db="EMBL/GenBank/DDBJ databases">
        <authorList>
            <person name="Hughes D."/>
        </authorList>
    </citation>
    <scope>NUCLEOTIDE SEQUENCE</scope>
    <source>
        <strain>Durham</strain>
        <strain evidence="3">NC isolate 2 -- Noor lab</strain>
    </source>
</reference>
<dbReference type="EMBL" id="CAQQ02186621">
    <property type="status" value="NOT_ANNOTATED_CDS"/>
    <property type="molecule type" value="Genomic_DNA"/>
</dbReference>
<evidence type="ECO:0000313" key="2">
    <source>
        <dbReference type="EnsemblMetazoa" id="MESCA011161-PA"/>
    </source>
</evidence>
<evidence type="ECO:0000259" key="1">
    <source>
        <dbReference type="Pfam" id="PF12108"/>
    </source>
</evidence>
<name>T1H4F2_MEGSC</name>
<accession>T1H4F2</accession>
<reference evidence="2" key="2">
    <citation type="submission" date="2015-06" db="UniProtKB">
        <authorList>
            <consortium name="EnsemblMetazoa"/>
        </authorList>
    </citation>
    <scope>IDENTIFICATION</scope>
</reference>
<dbReference type="EnsemblMetazoa" id="MESCA011161-RA">
    <property type="protein sequence ID" value="MESCA011161-PA"/>
    <property type="gene ID" value="MESCA011161"/>
</dbReference>
<keyword evidence="3" id="KW-1185">Reference proteome</keyword>
<dbReference type="AlphaFoldDB" id="T1H4F2"/>
<dbReference type="Proteomes" id="UP000015102">
    <property type="component" value="Unassembled WGS sequence"/>
</dbReference>
<sequence>MSSRINKLDNLCEDKDDKRKTVQALSCTNEFTEFYNRVKQIKEFYPDEISIPLSIGSEETTRVYLNTDSLVEFTDEEGCC</sequence>
<protein>
    <recommendedName>
        <fullName evidence="1">Splicing factor SF3a60 binding domain-containing protein</fullName>
    </recommendedName>
</protein>
<dbReference type="InterPro" id="IPR021966">
    <property type="entry name" value="SF3a60_bindingd"/>
</dbReference>
<organism evidence="2 3">
    <name type="scientific">Megaselia scalaris</name>
    <name type="common">Humpbacked fly</name>
    <name type="synonym">Phora scalaris</name>
    <dbReference type="NCBI Taxonomy" id="36166"/>
    <lineage>
        <taxon>Eukaryota</taxon>
        <taxon>Metazoa</taxon>
        <taxon>Ecdysozoa</taxon>
        <taxon>Arthropoda</taxon>
        <taxon>Hexapoda</taxon>
        <taxon>Insecta</taxon>
        <taxon>Pterygota</taxon>
        <taxon>Neoptera</taxon>
        <taxon>Endopterygota</taxon>
        <taxon>Diptera</taxon>
        <taxon>Brachycera</taxon>
        <taxon>Muscomorpha</taxon>
        <taxon>Platypezoidea</taxon>
        <taxon>Phoridae</taxon>
        <taxon>Megaseliini</taxon>
        <taxon>Megaselia</taxon>
    </lineage>
</organism>
<feature type="domain" description="Splicing factor SF3a60 binding" evidence="1">
    <location>
        <begin position="25"/>
        <end position="45"/>
    </location>
</feature>
<dbReference type="Pfam" id="PF12108">
    <property type="entry name" value="SF3a60_bindingd"/>
    <property type="match status" value="1"/>
</dbReference>
<evidence type="ECO:0000313" key="3">
    <source>
        <dbReference type="Proteomes" id="UP000015102"/>
    </source>
</evidence>